<dbReference type="Proteomes" id="UP000002350">
    <property type="component" value="Chromosome"/>
</dbReference>
<dbReference type="OrthoDB" id="1491481at2"/>
<dbReference type="Gene3D" id="2.60.120.380">
    <property type="match status" value="1"/>
</dbReference>
<dbReference type="CDD" id="cd00063">
    <property type="entry name" value="FN3"/>
    <property type="match status" value="2"/>
</dbReference>
<keyword evidence="1" id="KW-0732">Signal</keyword>
<feature type="signal peptide" evidence="1">
    <location>
        <begin position="1"/>
        <end position="24"/>
    </location>
</feature>
<dbReference type="InterPro" id="IPR036116">
    <property type="entry name" value="FN3_sf"/>
</dbReference>
<dbReference type="SUPFAM" id="SSF49265">
    <property type="entry name" value="Fibronectin type III"/>
    <property type="match status" value="1"/>
</dbReference>
<protein>
    <recommendedName>
        <fullName evidence="2">Fibronectin type-III domain-containing protein</fullName>
    </recommendedName>
</protein>
<feature type="domain" description="Fibronectin type-III" evidence="2">
    <location>
        <begin position="711"/>
        <end position="799"/>
    </location>
</feature>
<dbReference type="eggNOG" id="COG4733">
    <property type="taxonomic scope" value="Bacteria"/>
</dbReference>
<dbReference type="eggNOG" id="COG3291">
    <property type="taxonomic scope" value="Bacteria"/>
</dbReference>
<feature type="chain" id="PRO_5003068630" description="Fibronectin type-III domain-containing protein" evidence="1">
    <location>
        <begin position="25"/>
        <end position="879"/>
    </location>
</feature>
<accession>D4ZB38</accession>
<dbReference type="Gene3D" id="2.60.40.10">
    <property type="entry name" value="Immunoglobulins"/>
    <property type="match status" value="2"/>
</dbReference>
<evidence type="ECO:0000256" key="1">
    <source>
        <dbReference type="SAM" id="SignalP"/>
    </source>
</evidence>
<dbReference type="RefSeq" id="WP_013052529.1">
    <property type="nucleotide sequence ID" value="NC_014012.1"/>
</dbReference>
<organism evidence="3 4">
    <name type="scientific">Shewanella violacea (strain JCM 10179 / CIP 106290 / LMG 19151 / DSS12)</name>
    <dbReference type="NCBI Taxonomy" id="637905"/>
    <lineage>
        <taxon>Bacteria</taxon>
        <taxon>Pseudomonadati</taxon>
        <taxon>Pseudomonadota</taxon>
        <taxon>Gammaproteobacteria</taxon>
        <taxon>Alteromonadales</taxon>
        <taxon>Shewanellaceae</taxon>
        <taxon>Shewanella</taxon>
    </lineage>
</organism>
<dbReference type="SMART" id="SM00060">
    <property type="entry name" value="FN3"/>
    <property type="match status" value="2"/>
</dbReference>
<reference evidence="4" key="1">
    <citation type="journal article" date="2010" name="Mol. Biosyst.">
        <title>Complete genome sequence and comparative analysis of Shewanella violacea, a psychrophilic and piezophilic bacterium from deep sea floor sediments.</title>
        <authorList>
            <person name="Aono E."/>
            <person name="Baba T."/>
            <person name="Ara T."/>
            <person name="Nishi T."/>
            <person name="Nakamichi T."/>
            <person name="Inamoto E."/>
            <person name="Toyonaga H."/>
            <person name="Hasegawa M."/>
            <person name="Takai Y."/>
            <person name="Okumura Y."/>
            <person name="Baba M."/>
            <person name="Tomita M."/>
            <person name="Kato C."/>
            <person name="Oshima T."/>
            <person name="Nakasone K."/>
            <person name="Mori H."/>
        </authorList>
    </citation>
    <scope>NUCLEOTIDE SEQUENCE [LARGE SCALE GENOMIC DNA]</scope>
    <source>
        <strain evidence="4">JCM 10179 / CIP 106290 / LMG 19151 / DSS12</strain>
    </source>
</reference>
<sequence length="879" mass="94586">MKKSLNKICLSICLLASTAVTVSASQNIATVSSAALKLGSPASFLDMSGVNAAAKERLRLNTIFSSAAISNEINDKPQMFTLVISSGEEIKVVADNFSVAVDGSLSMGGQAVGLPNSEFILQGDDDKVYGWLILRDQDIAYEYTTENGSLLVNKIDITDVHPNCDFQYHDQLASSPESEFAFPAAFASSSHLGTYPGTHLGQLESKPGSSYVILLDTSRIMSNGIPYDVSKEFIWTTWQIVSASFSMLDVNVTTSWDVYNRAAVSRRGGAAMYRETGRSTCHYAFGTSTFCTLHRESDAYGQGRIAAHELGHLLHLAHDGGYPGGEYYNGISDFQWVPIMGNIWMGTGWGQAIYQWSKGEYSGASNREDDFYIINGFIPFKSDDISNTKALELGANGSVSAANNSGQIERNTDTDIFTFSIGAAGGHVNFSINRTEHIGGGMLDVQAYIKDSAGYTLAQSNKSVDRSASFNQDLSSGNYTLEVTGGAEGTPNWGFSKYSSLGYYAIEGNVTGIGSDGDAPSITNLVDGSTLSGSSQLFTWDAGNAEGFWFYAGSSQGAEDYYRSPSQIDGTSHTVTDLPTDGSSIYVTFHYLMGGEWSQLHFTYRAADDSQTGELGLTSPVEGDVLTGSSQIFNWNAGQASGFWFYAGSARGTQDYYRSDSQVSGTSHTVTGLPTDGSEVHITLHYLLNEQWSQLYYIYTAADHVASCDQAPAIPAQAINRVNSSSSFTAVWSPVNEASNYTLQLWENSSWQTIDTTTQSEYSFTGLSANSTQYVKVMASNTCGDSGYSQWSEVTLSGGDCSESPAMPTGASGSSQLISWNPVSEATGYDIQYWTGSWTVLGSSSTTSYSLGLSGTQYVRVRASNSCGVSEYSNYITVN</sequence>
<dbReference type="SUPFAM" id="SSF55486">
    <property type="entry name" value="Metalloproteases ('zincins'), catalytic domain"/>
    <property type="match status" value="1"/>
</dbReference>
<dbReference type="HOGENOM" id="CLU_327298_0_0_6"/>
<dbReference type="EMBL" id="AP011177">
    <property type="protein sequence ID" value="BAJ03233.1"/>
    <property type="molecule type" value="Genomic_DNA"/>
</dbReference>
<evidence type="ECO:0000313" key="3">
    <source>
        <dbReference type="EMBL" id="BAJ03233.1"/>
    </source>
</evidence>
<dbReference type="InterPro" id="IPR003961">
    <property type="entry name" value="FN3_dom"/>
</dbReference>
<proteinExistence type="predicted"/>
<dbReference type="AlphaFoldDB" id="D4ZB38"/>
<evidence type="ECO:0000313" key="4">
    <source>
        <dbReference type="Proteomes" id="UP000002350"/>
    </source>
</evidence>
<dbReference type="PROSITE" id="PS50853">
    <property type="entry name" value="FN3"/>
    <property type="match status" value="1"/>
</dbReference>
<name>D4ZB38_SHEVD</name>
<evidence type="ECO:0000259" key="2">
    <source>
        <dbReference type="PROSITE" id="PS50853"/>
    </source>
</evidence>
<dbReference type="KEGG" id="svo:SVI_3262"/>
<gene>
    <name evidence="3" type="ordered locus">SVI_3262</name>
</gene>
<dbReference type="InterPro" id="IPR013783">
    <property type="entry name" value="Ig-like_fold"/>
</dbReference>
<keyword evidence="4" id="KW-1185">Reference proteome</keyword>